<protein>
    <submittedName>
        <fullName evidence="9">Cytochrome c biogenesis protein ResB</fullName>
    </submittedName>
</protein>
<feature type="chain" id="PRO_5047406527" evidence="7">
    <location>
        <begin position="25"/>
        <end position="505"/>
    </location>
</feature>
<keyword evidence="5 6" id="KW-0472">Membrane</keyword>
<keyword evidence="7" id="KW-0732">Signal</keyword>
<gene>
    <name evidence="9" type="ORF">IEQ44_12895</name>
</gene>
<dbReference type="PANTHER" id="PTHR31566:SF0">
    <property type="entry name" value="CYTOCHROME C BIOGENESIS PROTEIN CCS1, CHLOROPLASTIC"/>
    <property type="match status" value="1"/>
</dbReference>
<keyword evidence="10" id="KW-1185">Reference proteome</keyword>
<dbReference type="EMBL" id="JADCSA010000013">
    <property type="protein sequence ID" value="MBE7325549.1"/>
    <property type="molecule type" value="Genomic_DNA"/>
</dbReference>
<evidence type="ECO:0000256" key="7">
    <source>
        <dbReference type="SAM" id="SignalP"/>
    </source>
</evidence>
<feature type="signal peptide" evidence="7">
    <location>
        <begin position="1"/>
        <end position="24"/>
    </location>
</feature>
<feature type="transmembrane region" description="Helical" evidence="6">
    <location>
        <begin position="58"/>
        <end position="76"/>
    </location>
</feature>
<sequence length="505" mass="54934">MRTALVLLLLLALAAVPGSLVPQANVDALKTSQWQDNHPKLTPVYEKLGLFDVYSSPWFAAIYLLLVVSLVGCIVPRTKVYFRAMRARPPKAPRHLTRLGDHATYETQASVDEVLARAEQVLRRRRFRRDRHDEGTDQGFVAAEKGHLREAGNLVFHLSILVVMAGVAAGNLFGYQGGVIVTVGNGFSNNLTQYDDFVPGSLYRTEWMEPFAFDIDEFDIEWLTSGAGAGQARNFVSHLTYTEEPGGEEKEYDLRVNHPLTIGSTDIFLIGHGYAPVITVTDSEGEVAYSGPTIFLPTDMNFRSFGVVKAPDAATPLALEGELYPTYAFADGPYSQFGQLVNPLVSMEVYTGDLGLDDGISQSVYVLNKAKAEKVTADDGGMFRLDMRPGDTVELPDGLGSVTFEGIERWNKIQISQTPGKFVALAGVVLALLGLIGSLYVRPRRVWVRARRLEGRTLVEVGGLDRSAGGDVGEEIEALTAELKAAAAPAAPKADEADAAPKEQS</sequence>
<reference evidence="9 10" key="1">
    <citation type="submission" date="2020-10" db="EMBL/GenBank/DDBJ databases">
        <title>Nocardioides sp. isolated from sludge.</title>
        <authorList>
            <person name="Zhang X."/>
        </authorList>
    </citation>
    <scope>NUCLEOTIDE SEQUENCE [LARGE SCALE GENOMIC DNA]</scope>
    <source>
        <strain evidence="9 10">Y6</strain>
    </source>
</reference>
<keyword evidence="3" id="KW-0201">Cytochrome c-type biogenesis</keyword>
<dbReference type="Proteomes" id="UP000756387">
    <property type="component" value="Unassembled WGS sequence"/>
</dbReference>
<dbReference type="PANTHER" id="PTHR31566">
    <property type="entry name" value="CYTOCHROME C BIOGENESIS PROTEIN CCS1, CHLOROPLASTIC"/>
    <property type="match status" value="1"/>
</dbReference>
<comment type="subcellular location">
    <subcellularLocation>
        <location evidence="1">Membrane</location>
        <topology evidence="1">Multi-pass membrane protein</topology>
    </subcellularLocation>
</comment>
<evidence type="ECO:0000256" key="6">
    <source>
        <dbReference type="SAM" id="Phobius"/>
    </source>
</evidence>
<evidence type="ECO:0000256" key="2">
    <source>
        <dbReference type="ARBA" id="ARBA00022692"/>
    </source>
</evidence>
<organism evidence="9 10">
    <name type="scientific">Nocardioides malaquae</name>
    <dbReference type="NCBI Taxonomy" id="2773426"/>
    <lineage>
        <taxon>Bacteria</taxon>
        <taxon>Bacillati</taxon>
        <taxon>Actinomycetota</taxon>
        <taxon>Actinomycetes</taxon>
        <taxon>Propionibacteriales</taxon>
        <taxon>Nocardioidaceae</taxon>
        <taxon>Nocardioides</taxon>
    </lineage>
</organism>
<evidence type="ECO:0000313" key="10">
    <source>
        <dbReference type="Proteomes" id="UP000756387"/>
    </source>
</evidence>
<keyword evidence="2 6" id="KW-0812">Transmembrane</keyword>
<dbReference type="Pfam" id="PF05140">
    <property type="entry name" value="ResB"/>
    <property type="match status" value="1"/>
</dbReference>
<evidence type="ECO:0000256" key="3">
    <source>
        <dbReference type="ARBA" id="ARBA00022748"/>
    </source>
</evidence>
<evidence type="ECO:0000313" key="9">
    <source>
        <dbReference type="EMBL" id="MBE7325549.1"/>
    </source>
</evidence>
<feature type="domain" description="ResB-like" evidence="8">
    <location>
        <begin position="1"/>
        <end position="477"/>
    </location>
</feature>
<proteinExistence type="predicted"/>
<feature type="transmembrane region" description="Helical" evidence="6">
    <location>
        <begin position="154"/>
        <end position="175"/>
    </location>
</feature>
<evidence type="ECO:0000256" key="1">
    <source>
        <dbReference type="ARBA" id="ARBA00004141"/>
    </source>
</evidence>
<dbReference type="InterPro" id="IPR007816">
    <property type="entry name" value="ResB-like_domain"/>
</dbReference>
<dbReference type="InterPro" id="IPR023494">
    <property type="entry name" value="Cyt_c_bgen_Ccs1/CcsB/ResB"/>
</dbReference>
<accession>A0ABR9RVB2</accession>
<name>A0ABR9RVB2_9ACTN</name>
<keyword evidence="4 6" id="KW-1133">Transmembrane helix</keyword>
<comment type="caution">
    <text evidence="9">The sequence shown here is derived from an EMBL/GenBank/DDBJ whole genome shotgun (WGS) entry which is preliminary data.</text>
</comment>
<evidence type="ECO:0000256" key="5">
    <source>
        <dbReference type="ARBA" id="ARBA00023136"/>
    </source>
</evidence>
<feature type="transmembrane region" description="Helical" evidence="6">
    <location>
        <begin position="422"/>
        <end position="441"/>
    </location>
</feature>
<evidence type="ECO:0000259" key="8">
    <source>
        <dbReference type="Pfam" id="PF05140"/>
    </source>
</evidence>
<evidence type="ECO:0000256" key="4">
    <source>
        <dbReference type="ARBA" id="ARBA00022989"/>
    </source>
</evidence>